<dbReference type="SUPFAM" id="SSF53067">
    <property type="entry name" value="Actin-like ATPase domain"/>
    <property type="match status" value="2"/>
</dbReference>
<protein>
    <submittedName>
        <fullName evidence="3">Uncharacterized protein</fullName>
    </submittedName>
</protein>
<dbReference type="InterPro" id="IPR043129">
    <property type="entry name" value="ATPase_NBD"/>
</dbReference>
<accession>A0AAV9K052</accession>
<keyword evidence="4" id="KW-1185">Reference proteome</keyword>
<dbReference type="Proteomes" id="UP001324427">
    <property type="component" value="Unassembled WGS sequence"/>
</dbReference>
<dbReference type="PANTHER" id="PTHR14187">
    <property type="entry name" value="ALPHA KINASE/ELONGATION FACTOR 2 KINASE"/>
    <property type="match status" value="1"/>
</dbReference>
<comment type="caution">
    <text evidence="3">The sequence shown here is derived from an EMBL/GenBank/DDBJ whole genome shotgun (WGS) entry which is preliminary data.</text>
</comment>
<sequence>MRKNFDSLKQHRAAALCDVPVEYIITVPAIWTDKATDTTREYATEAGMDRIQVIKEPEAAGIYALDTMRNHGLERGDTFVICDAGGGTVDLISYTVQSLKPTVLNEAAEGSGGLCGGSFLNRMFESYLDNRFRQFPRFDKLHKKSVMNYFEDTVKRKYSGSTRKIWTVRVGGLGTRPELGINRDFLEIPEKDLAEGFTRVIRMIIGLVLAQIRATNKTVKSVLLAGGFGGSSYLRRMLEDEMTAQRLSTRIVKIPNRKYDAPSGKYKIKIMRWGTLVKESEQPKYGLYACKKLAAGHRFEPMHMTVYTYTNGPGERPPLHWSSDLTPVANITAKIDRIPSQKLRRDEREQQYIADFDIETSLLSANTLKFTMIVDGIRYDEDSVGTQFI</sequence>
<dbReference type="GO" id="GO:0140662">
    <property type="term" value="F:ATP-dependent protein folding chaperone"/>
    <property type="evidence" value="ECO:0007669"/>
    <property type="project" value="InterPro"/>
</dbReference>
<dbReference type="GO" id="GO:0005524">
    <property type="term" value="F:ATP binding"/>
    <property type="evidence" value="ECO:0007669"/>
    <property type="project" value="UniProtKB-KW"/>
</dbReference>
<evidence type="ECO:0000313" key="3">
    <source>
        <dbReference type="EMBL" id="KAK4550263.1"/>
    </source>
</evidence>
<gene>
    <name evidence="3" type="ORF">LTR36_003230</name>
</gene>
<dbReference type="CDD" id="cd10170">
    <property type="entry name" value="ASKHA_NBD_HSP70"/>
    <property type="match status" value="1"/>
</dbReference>
<dbReference type="Gene3D" id="3.90.640.10">
    <property type="entry name" value="Actin, Chain A, domain 4"/>
    <property type="match status" value="1"/>
</dbReference>
<evidence type="ECO:0000313" key="4">
    <source>
        <dbReference type="Proteomes" id="UP001324427"/>
    </source>
</evidence>
<organism evidence="3 4">
    <name type="scientific">Oleoguttula mirabilis</name>
    <dbReference type="NCBI Taxonomy" id="1507867"/>
    <lineage>
        <taxon>Eukaryota</taxon>
        <taxon>Fungi</taxon>
        <taxon>Dikarya</taxon>
        <taxon>Ascomycota</taxon>
        <taxon>Pezizomycotina</taxon>
        <taxon>Dothideomycetes</taxon>
        <taxon>Dothideomycetidae</taxon>
        <taxon>Mycosphaerellales</taxon>
        <taxon>Teratosphaeriaceae</taxon>
        <taxon>Oleoguttula</taxon>
    </lineage>
</organism>
<name>A0AAV9K052_9PEZI</name>
<proteinExistence type="predicted"/>
<evidence type="ECO:0000256" key="2">
    <source>
        <dbReference type="ARBA" id="ARBA00022840"/>
    </source>
</evidence>
<keyword evidence="1" id="KW-0547">Nucleotide-binding</keyword>
<dbReference type="PANTHER" id="PTHR14187:SF82">
    <property type="entry name" value="FAMILY CHAPERONE, PUTATIVE (AFU_ORTHOLOGUE AFUA_7G08575)-RELATED"/>
    <property type="match status" value="1"/>
</dbReference>
<reference evidence="3 4" key="1">
    <citation type="submission" date="2021-11" db="EMBL/GenBank/DDBJ databases">
        <title>Black yeast isolated from Biological Soil Crust.</title>
        <authorList>
            <person name="Kurbessoian T."/>
        </authorList>
    </citation>
    <scope>NUCLEOTIDE SEQUENCE [LARGE SCALE GENOMIC DNA]</scope>
    <source>
        <strain evidence="3 4">CCFEE 5522</strain>
    </source>
</reference>
<dbReference type="AlphaFoldDB" id="A0AAV9K052"/>
<dbReference type="EMBL" id="JAVFHQ010000002">
    <property type="protein sequence ID" value="KAK4550263.1"/>
    <property type="molecule type" value="Genomic_DNA"/>
</dbReference>
<keyword evidence="2" id="KW-0067">ATP-binding</keyword>
<dbReference type="InterPro" id="IPR013126">
    <property type="entry name" value="Hsp_70_fam"/>
</dbReference>
<dbReference type="Pfam" id="PF00012">
    <property type="entry name" value="HSP70"/>
    <property type="match status" value="1"/>
</dbReference>
<dbReference type="Gene3D" id="3.30.420.40">
    <property type="match status" value="2"/>
</dbReference>
<evidence type="ECO:0000256" key="1">
    <source>
        <dbReference type="ARBA" id="ARBA00022741"/>
    </source>
</evidence>